<feature type="transmembrane region" description="Helical" evidence="4">
    <location>
        <begin position="6"/>
        <end position="24"/>
    </location>
</feature>
<keyword evidence="4" id="KW-0472">Membrane</keyword>
<protein>
    <recommendedName>
        <fullName evidence="5">Metallo-beta-lactamase domain-containing protein</fullName>
    </recommendedName>
</protein>
<dbReference type="EMBL" id="RXHU01000027">
    <property type="protein sequence ID" value="RTE09696.1"/>
    <property type="molecule type" value="Genomic_DNA"/>
</dbReference>
<name>A0A430JF95_9BACL</name>
<evidence type="ECO:0000256" key="2">
    <source>
        <dbReference type="ARBA" id="ARBA00034301"/>
    </source>
</evidence>
<dbReference type="GO" id="GO:0005737">
    <property type="term" value="C:cytoplasm"/>
    <property type="evidence" value="ECO:0007669"/>
    <property type="project" value="TreeGrafter"/>
</dbReference>
<dbReference type="Proteomes" id="UP000276128">
    <property type="component" value="Unassembled WGS sequence"/>
</dbReference>
<accession>A0A430JF95</accession>
<gene>
    <name evidence="6" type="ORF">EJQ19_10625</name>
</gene>
<evidence type="ECO:0000313" key="6">
    <source>
        <dbReference type="EMBL" id="RTE09696.1"/>
    </source>
</evidence>
<dbReference type="PANTHER" id="PTHR15032:SF4">
    <property type="entry name" value="N-ACYL-PHOSPHATIDYLETHANOLAMINE-HYDROLYZING PHOSPHOLIPASE D"/>
    <property type="match status" value="1"/>
</dbReference>
<evidence type="ECO:0000256" key="1">
    <source>
        <dbReference type="ARBA" id="ARBA00034221"/>
    </source>
</evidence>
<evidence type="ECO:0000313" key="7">
    <source>
        <dbReference type="Proteomes" id="UP000276128"/>
    </source>
</evidence>
<proteinExistence type="predicted"/>
<comment type="caution">
    <text evidence="6">The sequence shown here is derived from an EMBL/GenBank/DDBJ whole genome shotgun (WGS) entry which is preliminary data.</text>
</comment>
<dbReference type="InterPro" id="IPR036866">
    <property type="entry name" value="RibonucZ/Hydroxyglut_hydro"/>
</dbReference>
<dbReference type="PANTHER" id="PTHR15032">
    <property type="entry name" value="N-ACYL-PHOSPHATIDYLETHANOLAMINE-HYDROLYZING PHOSPHOLIPASE D"/>
    <property type="match status" value="1"/>
</dbReference>
<dbReference type="RefSeq" id="WP_126141192.1">
    <property type="nucleotide sequence ID" value="NZ_RXHU01000027.1"/>
</dbReference>
<reference evidence="6 7" key="1">
    <citation type="submission" date="2018-12" db="EMBL/GenBank/DDBJ databases">
        <title>Bacillus ochoae sp. nov., Paenibacillus whitsoniae sp. nov., Paenibacillus spiritus sp. nov. Isolated from the Mars Exploration Rover during spacecraft assembly.</title>
        <authorList>
            <person name="Seuylemezian A."/>
            <person name="Vaishampayan P."/>
        </authorList>
    </citation>
    <scope>NUCLEOTIDE SEQUENCE [LARGE SCALE GENOMIC DNA]</scope>
    <source>
        <strain evidence="6 7">MER 54</strain>
    </source>
</reference>
<comment type="catalytic activity">
    <reaction evidence="1">
        <text>3',5'-cyclic CMP + H2O = CMP + H(+)</text>
        <dbReference type="Rhea" id="RHEA:72675"/>
        <dbReference type="ChEBI" id="CHEBI:15377"/>
        <dbReference type="ChEBI" id="CHEBI:15378"/>
        <dbReference type="ChEBI" id="CHEBI:58003"/>
        <dbReference type="ChEBI" id="CHEBI:60377"/>
    </reaction>
    <physiologicalReaction direction="left-to-right" evidence="1">
        <dbReference type="Rhea" id="RHEA:72676"/>
    </physiologicalReaction>
</comment>
<evidence type="ECO:0000256" key="4">
    <source>
        <dbReference type="SAM" id="Phobius"/>
    </source>
</evidence>
<dbReference type="Pfam" id="PF12706">
    <property type="entry name" value="Lactamase_B_2"/>
    <property type="match status" value="1"/>
</dbReference>
<dbReference type="GO" id="GO:0008270">
    <property type="term" value="F:zinc ion binding"/>
    <property type="evidence" value="ECO:0007669"/>
    <property type="project" value="InterPro"/>
</dbReference>
<dbReference type="Gene3D" id="3.60.15.10">
    <property type="entry name" value="Ribonuclease Z/Hydroxyacylglutathione hydrolase-like"/>
    <property type="match status" value="1"/>
</dbReference>
<sequence length="365" mass="41275">MIAVWIIAILIVILAVMGFMRLYPPFGRKPAGQKSAAIVRSRQFTGKKFENPVPPNMNMNVGEMVKVMREMASPSIRPSRPLEMDRPALESTDASELKLTWFGHSAAMLHIEGKTLLLDPMFGRTPSPFPWFGKPRYSGTLPFDIHELPRVDAVILSHDHYDHLDYGTIKRIQHKVGKFIVPLGVGSHLRRWGVSEDRIEDHDWWEETSYAGLELACTPANHFSGRSLTDRGATLWCSWVIKGASHAVFFSGDSGYTPHFKQIGEKYGPFDLTLMECGQYDRRWADIHMLPEETVQAHEDVRGDVLVPIHWGAFTLSVHSWTEPVERAFAAAARKGIRIVTPRIGQTLSLQALRELKPVWWKAGT</sequence>
<comment type="catalytic activity">
    <reaction evidence="3">
        <text>3',5'-cyclic UMP + H2O = UMP + H(+)</text>
        <dbReference type="Rhea" id="RHEA:70575"/>
        <dbReference type="ChEBI" id="CHEBI:15377"/>
        <dbReference type="ChEBI" id="CHEBI:15378"/>
        <dbReference type="ChEBI" id="CHEBI:57865"/>
        <dbReference type="ChEBI" id="CHEBI:184387"/>
    </reaction>
    <physiologicalReaction direction="left-to-right" evidence="3">
        <dbReference type="Rhea" id="RHEA:70576"/>
    </physiologicalReaction>
</comment>
<dbReference type="PIRSF" id="PIRSF038896">
    <property type="entry name" value="NAPE-PLD"/>
    <property type="match status" value="1"/>
</dbReference>
<dbReference type="SUPFAM" id="SSF56281">
    <property type="entry name" value="Metallo-hydrolase/oxidoreductase"/>
    <property type="match status" value="1"/>
</dbReference>
<keyword evidence="4" id="KW-0812">Transmembrane</keyword>
<dbReference type="GO" id="GO:0070290">
    <property type="term" value="F:N-acylphosphatidylethanolamine-specific phospholipase D activity"/>
    <property type="evidence" value="ECO:0007669"/>
    <property type="project" value="InterPro"/>
</dbReference>
<dbReference type="OrthoDB" id="9805728at2"/>
<dbReference type="AlphaFoldDB" id="A0A430JF95"/>
<dbReference type="InterPro" id="IPR024884">
    <property type="entry name" value="NAPE-PLD"/>
</dbReference>
<keyword evidence="7" id="KW-1185">Reference proteome</keyword>
<dbReference type="InterPro" id="IPR001279">
    <property type="entry name" value="Metallo-B-lactamas"/>
</dbReference>
<feature type="domain" description="Metallo-beta-lactamase" evidence="5">
    <location>
        <begin position="116"/>
        <end position="311"/>
    </location>
</feature>
<evidence type="ECO:0000256" key="3">
    <source>
        <dbReference type="ARBA" id="ARBA00048505"/>
    </source>
</evidence>
<comment type="function">
    <text evidence="2">Counteracts the endogenous Pycsar antiviral defense system. Phosphodiesterase that enables metal-dependent hydrolysis of host cyclic nucleotide Pycsar defense signals such as cCMP and cUMP.</text>
</comment>
<organism evidence="6 7">
    <name type="scientific">Paenibacillus whitsoniae</name>
    <dbReference type="NCBI Taxonomy" id="2496558"/>
    <lineage>
        <taxon>Bacteria</taxon>
        <taxon>Bacillati</taxon>
        <taxon>Bacillota</taxon>
        <taxon>Bacilli</taxon>
        <taxon>Bacillales</taxon>
        <taxon>Paenibacillaceae</taxon>
        <taxon>Paenibacillus</taxon>
    </lineage>
</organism>
<evidence type="ECO:0000259" key="5">
    <source>
        <dbReference type="Pfam" id="PF12706"/>
    </source>
</evidence>
<keyword evidence="4" id="KW-1133">Transmembrane helix</keyword>